<protein>
    <submittedName>
        <fullName evidence="1">Uncharacterized protein</fullName>
    </submittedName>
</protein>
<name>A0ACC1LEU6_9FUNG</name>
<gene>
    <name evidence="1" type="ORF">H4R21_000980</name>
</gene>
<dbReference type="EMBL" id="JANBUN010000172">
    <property type="protein sequence ID" value="KAJ2806161.1"/>
    <property type="molecule type" value="Genomic_DNA"/>
</dbReference>
<sequence length="261" mass="28620">MPEDVFAGMRDHFSTAEYQLHVLRAIDSGSMWAGVEVARRPAYLRKVFDTLPVGTDLFAYTFAHVLFDLNPSIFGMMAVNPNRVTAATFGKVCDDFAFRFDIVGPARTAPAQPAAPAKPAPAPRNNATGVSYTVASMGTDAHVDRNFADMAANEYLCHKMVDTFGDGSGKLPLIIMGDYSAPTLKNQKSTRGSALYRDLVATGFHVLLIDEYNTSKLCSRCDGVLFHQRIVSRTRARYADVQEVNCEARREAEPKTADGQP</sequence>
<proteinExistence type="predicted"/>
<evidence type="ECO:0000313" key="1">
    <source>
        <dbReference type="EMBL" id="KAJ2806161.1"/>
    </source>
</evidence>
<accession>A0ACC1LEU6</accession>
<keyword evidence="2" id="KW-1185">Reference proteome</keyword>
<reference evidence="1" key="1">
    <citation type="submission" date="2022-07" db="EMBL/GenBank/DDBJ databases">
        <title>Phylogenomic reconstructions and comparative analyses of Kickxellomycotina fungi.</title>
        <authorList>
            <person name="Reynolds N.K."/>
            <person name="Stajich J.E."/>
            <person name="Barry K."/>
            <person name="Grigoriev I.V."/>
            <person name="Crous P."/>
            <person name="Smith M.E."/>
        </authorList>
    </citation>
    <scope>NUCLEOTIDE SEQUENCE</scope>
    <source>
        <strain evidence="1">BCRC 34780</strain>
    </source>
</reference>
<organism evidence="1 2">
    <name type="scientific">Coemansia helicoidea</name>
    <dbReference type="NCBI Taxonomy" id="1286919"/>
    <lineage>
        <taxon>Eukaryota</taxon>
        <taxon>Fungi</taxon>
        <taxon>Fungi incertae sedis</taxon>
        <taxon>Zoopagomycota</taxon>
        <taxon>Kickxellomycotina</taxon>
        <taxon>Kickxellomycetes</taxon>
        <taxon>Kickxellales</taxon>
        <taxon>Kickxellaceae</taxon>
        <taxon>Coemansia</taxon>
    </lineage>
</organism>
<dbReference type="Proteomes" id="UP001140087">
    <property type="component" value="Unassembled WGS sequence"/>
</dbReference>
<comment type="caution">
    <text evidence="1">The sequence shown here is derived from an EMBL/GenBank/DDBJ whole genome shotgun (WGS) entry which is preliminary data.</text>
</comment>
<evidence type="ECO:0000313" key="2">
    <source>
        <dbReference type="Proteomes" id="UP001140087"/>
    </source>
</evidence>